<keyword evidence="2" id="KW-1185">Reference proteome</keyword>
<dbReference type="KEGG" id="lbc:LACBIDRAFT_295248"/>
<dbReference type="EMBL" id="DS547124">
    <property type="protein sequence ID" value="EDR03513.1"/>
    <property type="molecule type" value="Genomic_DNA"/>
</dbReference>
<proteinExistence type="predicted"/>
<dbReference type="GeneID" id="6081516"/>
<dbReference type="HOGENOM" id="CLU_113823_0_0_1"/>
<dbReference type="OrthoDB" id="2791787at2759"/>
<dbReference type="InParanoid" id="B0DPU0"/>
<gene>
    <name evidence="1" type="ORF">LACBIDRAFT_295248</name>
</gene>
<protein>
    <submittedName>
        <fullName evidence="1">Predicted protein</fullName>
    </submittedName>
</protein>
<reference evidence="1 2" key="1">
    <citation type="journal article" date="2008" name="Nature">
        <title>The genome of Laccaria bicolor provides insights into mycorrhizal symbiosis.</title>
        <authorList>
            <person name="Martin F."/>
            <person name="Aerts A."/>
            <person name="Ahren D."/>
            <person name="Brun A."/>
            <person name="Danchin E.G.J."/>
            <person name="Duchaussoy F."/>
            <person name="Gibon J."/>
            <person name="Kohler A."/>
            <person name="Lindquist E."/>
            <person name="Pereda V."/>
            <person name="Salamov A."/>
            <person name="Shapiro H.J."/>
            <person name="Wuyts J."/>
            <person name="Blaudez D."/>
            <person name="Buee M."/>
            <person name="Brokstein P."/>
            <person name="Canbaeck B."/>
            <person name="Cohen D."/>
            <person name="Courty P.E."/>
            <person name="Coutinho P.M."/>
            <person name="Delaruelle C."/>
            <person name="Detter J.C."/>
            <person name="Deveau A."/>
            <person name="DiFazio S."/>
            <person name="Duplessis S."/>
            <person name="Fraissinet-Tachet L."/>
            <person name="Lucic E."/>
            <person name="Frey-Klett P."/>
            <person name="Fourrey C."/>
            <person name="Feussner I."/>
            <person name="Gay G."/>
            <person name="Grimwood J."/>
            <person name="Hoegger P.J."/>
            <person name="Jain P."/>
            <person name="Kilaru S."/>
            <person name="Labbe J."/>
            <person name="Lin Y.C."/>
            <person name="Legue V."/>
            <person name="Le Tacon F."/>
            <person name="Marmeisse R."/>
            <person name="Melayah D."/>
            <person name="Montanini B."/>
            <person name="Muratet M."/>
            <person name="Nehls U."/>
            <person name="Niculita-Hirzel H."/>
            <person name="Oudot-Le Secq M.P."/>
            <person name="Peter M."/>
            <person name="Quesneville H."/>
            <person name="Rajashekar B."/>
            <person name="Reich M."/>
            <person name="Rouhier N."/>
            <person name="Schmutz J."/>
            <person name="Yin T."/>
            <person name="Chalot M."/>
            <person name="Henrissat B."/>
            <person name="Kuees U."/>
            <person name="Lucas S."/>
            <person name="Van de Peer Y."/>
            <person name="Podila G.K."/>
            <person name="Polle A."/>
            <person name="Pukkila P.J."/>
            <person name="Richardson P.M."/>
            <person name="Rouze P."/>
            <person name="Sanders I.R."/>
            <person name="Stajich J.E."/>
            <person name="Tunlid A."/>
            <person name="Tuskan G."/>
            <person name="Grigoriev I.V."/>
        </authorList>
    </citation>
    <scope>NUCLEOTIDE SEQUENCE [LARGE SCALE GENOMIC DNA]</scope>
    <source>
        <strain evidence="2">S238N-H82 / ATCC MYA-4686</strain>
    </source>
</reference>
<evidence type="ECO:0000313" key="2">
    <source>
        <dbReference type="Proteomes" id="UP000001194"/>
    </source>
</evidence>
<dbReference type="Proteomes" id="UP000001194">
    <property type="component" value="Unassembled WGS sequence"/>
</dbReference>
<accession>B0DPU0</accession>
<sequence>MANAKVEYRNVTFKQLINNDAGSGASADLSTWRPDLSNGWYYLGPAATNNGNTPGTGIVVRALEPGVLVDVADWIQVWNDAGSGKPTDYALWRGVGPTPDYIVVGGFFTRSHNKPTAQEAKGIKAIHRLALHNTSPGSQVWTDKGSKAKEDGAIWGISSFGVVPTGAFVPVKGYNNPPQELYGLQPQVAKSGLEGEY</sequence>
<dbReference type="AlphaFoldDB" id="B0DPU0"/>
<organism evidence="2">
    <name type="scientific">Laccaria bicolor (strain S238N-H82 / ATCC MYA-4686)</name>
    <name type="common">Bicoloured deceiver</name>
    <name type="synonym">Laccaria laccata var. bicolor</name>
    <dbReference type="NCBI Taxonomy" id="486041"/>
    <lineage>
        <taxon>Eukaryota</taxon>
        <taxon>Fungi</taxon>
        <taxon>Dikarya</taxon>
        <taxon>Basidiomycota</taxon>
        <taxon>Agaricomycotina</taxon>
        <taxon>Agaricomycetes</taxon>
        <taxon>Agaricomycetidae</taxon>
        <taxon>Agaricales</taxon>
        <taxon>Agaricineae</taxon>
        <taxon>Hydnangiaceae</taxon>
        <taxon>Laccaria</taxon>
    </lineage>
</organism>
<name>B0DPU0_LACBS</name>
<dbReference type="RefSeq" id="XP_001885969.1">
    <property type="nucleotide sequence ID" value="XM_001885934.1"/>
</dbReference>
<evidence type="ECO:0000313" key="1">
    <source>
        <dbReference type="EMBL" id="EDR03513.1"/>
    </source>
</evidence>